<comment type="function">
    <text evidence="8">Hydrolyzes UDP-glucose to glucose 1-phosphate and UMP and ADP-ribose to ribose 5-phosphate and AMP. The physiological substrate is probably UDP-glucose. Poor activity on other substrates such as ADP-glucose, CDP-glucose, GDP-glucose and GDP-mannose.</text>
</comment>
<comment type="caution">
    <text evidence="13">The sequence shown here is derived from an EMBL/GenBank/DDBJ whole genome shotgun (WGS) entry which is preliminary data.</text>
</comment>
<organism evidence="13 14">
    <name type="scientific">Pristionchus mayeri</name>
    <dbReference type="NCBI Taxonomy" id="1317129"/>
    <lineage>
        <taxon>Eukaryota</taxon>
        <taxon>Metazoa</taxon>
        <taxon>Ecdysozoa</taxon>
        <taxon>Nematoda</taxon>
        <taxon>Chromadorea</taxon>
        <taxon>Rhabditida</taxon>
        <taxon>Rhabditina</taxon>
        <taxon>Diplogasteromorpha</taxon>
        <taxon>Diplogasteroidea</taxon>
        <taxon>Neodiplogasteridae</taxon>
        <taxon>Pristionchus</taxon>
    </lineage>
</organism>
<comment type="subcellular location">
    <subcellularLocation>
        <location evidence="2">Cytoplasm</location>
    </subcellularLocation>
</comment>
<evidence type="ECO:0000256" key="4">
    <source>
        <dbReference type="ARBA" id="ARBA00022490"/>
    </source>
</evidence>
<dbReference type="PANTHER" id="PTHR11839">
    <property type="entry name" value="UDP/ADP-SUGAR PYROPHOSPHATASE"/>
    <property type="match status" value="1"/>
</dbReference>
<dbReference type="PANTHER" id="PTHR11839:SF15">
    <property type="entry name" value="URIDINE DIPHOSPHATE GLUCOSE PYROPHOSPHATASE NUDT14"/>
    <property type="match status" value="1"/>
</dbReference>
<evidence type="ECO:0000313" key="13">
    <source>
        <dbReference type="EMBL" id="GMR48511.1"/>
    </source>
</evidence>
<evidence type="ECO:0000256" key="3">
    <source>
        <dbReference type="ARBA" id="ARBA00011738"/>
    </source>
</evidence>
<evidence type="ECO:0000256" key="1">
    <source>
        <dbReference type="ARBA" id="ARBA00001946"/>
    </source>
</evidence>
<keyword evidence="6" id="KW-0460">Magnesium</keyword>
<dbReference type="InterPro" id="IPR000086">
    <property type="entry name" value="NUDIX_hydrolase_dom"/>
</dbReference>
<dbReference type="GO" id="GO:0006753">
    <property type="term" value="P:nucleoside phosphate metabolic process"/>
    <property type="evidence" value="ECO:0007669"/>
    <property type="project" value="TreeGrafter"/>
</dbReference>
<dbReference type="InterPro" id="IPR015797">
    <property type="entry name" value="NUDIX_hydrolase-like_dom_sf"/>
</dbReference>
<dbReference type="GO" id="GO:0005737">
    <property type="term" value="C:cytoplasm"/>
    <property type="evidence" value="ECO:0007669"/>
    <property type="project" value="UniProtKB-SubCell"/>
</dbReference>
<dbReference type="Gene3D" id="3.90.79.10">
    <property type="entry name" value="Nucleoside Triphosphate Pyrophosphohydrolase"/>
    <property type="match status" value="2"/>
</dbReference>
<dbReference type="GO" id="GO:0008768">
    <property type="term" value="F:UDP-sugar diphosphatase activity"/>
    <property type="evidence" value="ECO:0007669"/>
    <property type="project" value="UniProtKB-EC"/>
</dbReference>
<keyword evidence="4" id="KW-0963">Cytoplasm</keyword>
<protein>
    <recommendedName>
        <fullName evidence="10">Uridine diphosphate glucose pyrophosphatase NUDT14</fullName>
        <ecNumber evidence="9">3.6.1.45</ecNumber>
    </recommendedName>
    <alternativeName>
        <fullName evidence="11">Nucleoside diphosphate-linked moiety X motif 14</fullName>
    </alternativeName>
</protein>
<gene>
    <name evidence="13" type="ORF">PMAYCL1PPCAC_18706</name>
</gene>
<evidence type="ECO:0000256" key="8">
    <source>
        <dbReference type="ARBA" id="ARBA00054674"/>
    </source>
</evidence>
<comment type="subunit">
    <text evidence="3">Homodimer.</text>
</comment>
<dbReference type="FunFam" id="3.90.79.10:FF:000035">
    <property type="entry name" value="Uridine diphosphate glucose pyrophosphatase"/>
    <property type="match status" value="1"/>
</dbReference>
<evidence type="ECO:0000259" key="12">
    <source>
        <dbReference type="PROSITE" id="PS51462"/>
    </source>
</evidence>
<comment type="cofactor">
    <cofactor evidence="1">
        <name>Mg(2+)</name>
        <dbReference type="ChEBI" id="CHEBI:18420"/>
    </cofactor>
</comment>
<proteinExistence type="predicted"/>
<dbReference type="Proteomes" id="UP001328107">
    <property type="component" value="Unassembled WGS sequence"/>
</dbReference>
<evidence type="ECO:0000256" key="10">
    <source>
        <dbReference type="ARBA" id="ARBA00071467"/>
    </source>
</evidence>
<comment type="catalytic activity">
    <reaction evidence="7">
        <text>UDP-sugar + H2O = UMP + alpha-D-aldose 1-phosphate.</text>
        <dbReference type="EC" id="3.6.1.45"/>
    </reaction>
</comment>
<dbReference type="SUPFAM" id="SSF55811">
    <property type="entry name" value="Nudix"/>
    <property type="match status" value="2"/>
</dbReference>
<evidence type="ECO:0000313" key="14">
    <source>
        <dbReference type="Proteomes" id="UP001328107"/>
    </source>
</evidence>
<dbReference type="AlphaFoldDB" id="A0AAN5I2B9"/>
<evidence type="ECO:0000256" key="6">
    <source>
        <dbReference type="ARBA" id="ARBA00022842"/>
    </source>
</evidence>
<feature type="domain" description="Nudix hydrolase" evidence="12">
    <location>
        <begin position="38"/>
        <end position="198"/>
    </location>
</feature>
<dbReference type="GO" id="GO:0019693">
    <property type="term" value="P:ribose phosphate metabolic process"/>
    <property type="evidence" value="ECO:0007669"/>
    <property type="project" value="TreeGrafter"/>
</dbReference>
<dbReference type="EMBL" id="BTRK01000004">
    <property type="protein sequence ID" value="GMR48511.1"/>
    <property type="molecule type" value="Genomic_DNA"/>
</dbReference>
<reference evidence="14" key="1">
    <citation type="submission" date="2022-10" db="EMBL/GenBank/DDBJ databases">
        <title>Genome assembly of Pristionchus species.</title>
        <authorList>
            <person name="Yoshida K."/>
            <person name="Sommer R.J."/>
        </authorList>
    </citation>
    <scope>NUCLEOTIDE SEQUENCE [LARGE SCALE GENOMIC DNA]</scope>
    <source>
        <strain evidence="14">RS5460</strain>
    </source>
</reference>
<name>A0AAN5I2B9_9BILA</name>
<evidence type="ECO:0000256" key="11">
    <source>
        <dbReference type="ARBA" id="ARBA00080475"/>
    </source>
</evidence>
<dbReference type="PROSITE" id="PS51462">
    <property type="entry name" value="NUDIX"/>
    <property type="match status" value="1"/>
</dbReference>
<evidence type="ECO:0000256" key="9">
    <source>
        <dbReference type="ARBA" id="ARBA00066480"/>
    </source>
</evidence>
<sequence length="432" mass="49696">VPTIEITGFQEKFQSIYLRSYRLNFVQDGQAREFDLTLRHSSVATLLFHKDRQKFLMVRQFRPAIFVSRILKMEENKGKTVFDVDWKKYDREIGYTRELCAGLIDKDIPLIDIAREEIEEECGYNVRNEQIRWISSFVVDSGHPQHLFFAEIDESHKAHEGGGNNHEGEFIEQVWLSEEEARAHLTSSDPRSPPGLLYALEWWFSRDPKKESSTPLPFSIPCSSPSFPLESIRFTPNPPSSTISPVRMLFNINGVSRSWDMAPCADSAAVFIYNRDEQRLVLNRRFRPAVFIGRSRYQPENKGVAVESIDYSKYPQEWGYSLELCGGRRRDEETAASCALRSASSRCGYLLEESRLRHLTKTILGISQGGDKQDIYYTECGNGEKIEGWKEPRDFALVSLSREDAESLLSSQLAPSPPCILFALKWFLNHRK</sequence>
<evidence type="ECO:0000256" key="7">
    <source>
        <dbReference type="ARBA" id="ARBA00051086"/>
    </source>
</evidence>
<accession>A0AAN5I2B9</accession>
<keyword evidence="5" id="KW-0378">Hydrolase</keyword>
<evidence type="ECO:0000256" key="2">
    <source>
        <dbReference type="ARBA" id="ARBA00004496"/>
    </source>
</evidence>
<dbReference type="EC" id="3.6.1.45" evidence="9"/>
<feature type="non-terminal residue" evidence="13">
    <location>
        <position position="1"/>
    </location>
</feature>
<dbReference type="CDD" id="cd18887">
    <property type="entry name" value="NUDIX_UGPPase_Nudt14"/>
    <property type="match status" value="1"/>
</dbReference>
<evidence type="ECO:0000256" key="5">
    <source>
        <dbReference type="ARBA" id="ARBA00022801"/>
    </source>
</evidence>
<keyword evidence="14" id="KW-1185">Reference proteome</keyword>